<dbReference type="OrthoDB" id="384721at2"/>
<evidence type="ECO:0000259" key="1">
    <source>
        <dbReference type="PROSITE" id="PS51704"/>
    </source>
</evidence>
<proteinExistence type="predicted"/>
<dbReference type="PANTHER" id="PTHR46211:SF1">
    <property type="entry name" value="GLYCEROPHOSPHODIESTER PHOSPHODIESTERASE, CYTOPLASMIC"/>
    <property type="match status" value="1"/>
</dbReference>
<dbReference type="PANTHER" id="PTHR46211">
    <property type="entry name" value="GLYCEROPHOSPHORYL DIESTER PHOSPHODIESTERASE"/>
    <property type="match status" value="1"/>
</dbReference>
<name>A0A4R4EKG5_9BACL</name>
<dbReference type="InterPro" id="IPR030395">
    <property type="entry name" value="GP_PDE_dom"/>
</dbReference>
<keyword evidence="3" id="KW-1185">Reference proteome</keyword>
<dbReference type="Proteomes" id="UP000295418">
    <property type="component" value="Unassembled WGS sequence"/>
</dbReference>
<dbReference type="PROSITE" id="PS51704">
    <property type="entry name" value="GP_PDE"/>
    <property type="match status" value="1"/>
</dbReference>
<dbReference type="SUPFAM" id="SSF51695">
    <property type="entry name" value="PLC-like phosphodiesterases"/>
    <property type="match status" value="1"/>
</dbReference>
<evidence type="ECO:0000313" key="3">
    <source>
        <dbReference type="Proteomes" id="UP000295418"/>
    </source>
</evidence>
<dbReference type="PROSITE" id="PS50007">
    <property type="entry name" value="PIPLC_X_DOMAIN"/>
    <property type="match status" value="1"/>
</dbReference>
<organism evidence="2 3">
    <name type="scientific">Paenibacillus albiflavus</name>
    <dbReference type="NCBI Taxonomy" id="2545760"/>
    <lineage>
        <taxon>Bacteria</taxon>
        <taxon>Bacillati</taxon>
        <taxon>Bacillota</taxon>
        <taxon>Bacilli</taxon>
        <taxon>Bacillales</taxon>
        <taxon>Paenibacillaceae</taxon>
        <taxon>Paenibacillus</taxon>
    </lineage>
</organism>
<gene>
    <name evidence="2" type="ORF">E0485_07425</name>
</gene>
<dbReference type="Pfam" id="PF03009">
    <property type="entry name" value="GDPD"/>
    <property type="match status" value="1"/>
</dbReference>
<comment type="caution">
    <text evidence="2">The sequence shown here is derived from an EMBL/GenBank/DDBJ whole genome shotgun (WGS) entry which is preliminary data.</text>
</comment>
<feature type="domain" description="GP-PDE" evidence="1">
    <location>
        <begin position="6"/>
        <end position="241"/>
    </location>
</feature>
<dbReference type="GO" id="GO:0006629">
    <property type="term" value="P:lipid metabolic process"/>
    <property type="evidence" value="ECO:0007669"/>
    <property type="project" value="InterPro"/>
</dbReference>
<sequence length="244" mass="27204">MTNSDFLVMAHRGSMGHAPENTLAAFQLGIEQGCNAIELDIHLSKDGELVVIHDDTLNRTTNLTGKVNDLTVQELKQADAGSWFHEQFAGERIPLLEEVIDLVPPHILLNIEIKQSYGGQLESKLLELLKRKNRIHNVVLSSFNLKSLKQLKLAEPEVKIGIIYNVNVVQHREFANLMGVPVYSLHPNFQSIDPEDIQDAVSNGVKVFPYTINEEKDLKLAISHGVSGIITNFPDRLRSIVSGE</sequence>
<dbReference type="AlphaFoldDB" id="A0A4R4EKG5"/>
<dbReference type="EMBL" id="SKFG01000004">
    <property type="protein sequence ID" value="TCZ78891.1"/>
    <property type="molecule type" value="Genomic_DNA"/>
</dbReference>
<dbReference type="RefSeq" id="WP_132417340.1">
    <property type="nucleotide sequence ID" value="NZ_SKFG01000004.1"/>
</dbReference>
<accession>A0A4R4EKG5</accession>
<reference evidence="2 3" key="1">
    <citation type="submission" date="2019-03" db="EMBL/GenBank/DDBJ databases">
        <authorList>
            <person name="Kim M.K.M."/>
        </authorList>
    </citation>
    <scope>NUCLEOTIDE SEQUENCE [LARGE SCALE GENOMIC DNA]</scope>
    <source>
        <strain evidence="2 3">18JY21-1</strain>
    </source>
</reference>
<dbReference type="GO" id="GO:0008081">
    <property type="term" value="F:phosphoric diester hydrolase activity"/>
    <property type="evidence" value="ECO:0007669"/>
    <property type="project" value="InterPro"/>
</dbReference>
<dbReference type="InterPro" id="IPR017946">
    <property type="entry name" value="PLC-like_Pdiesterase_TIM-brl"/>
</dbReference>
<dbReference type="CDD" id="cd08563">
    <property type="entry name" value="GDPD_TtGDE_like"/>
    <property type="match status" value="1"/>
</dbReference>
<dbReference type="Gene3D" id="3.20.20.190">
    <property type="entry name" value="Phosphatidylinositol (PI) phosphodiesterase"/>
    <property type="match status" value="1"/>
</dbReference>
<evidence type="ECO:0000313" key="2">
    <source>
        <dbReference type="EMBL" id="TCZ78891.1"/>
    </source>
</evidence>
<protein>
    <submittedName>
        <fullName evidence="2">Glycerophosphodiester phosphodiesterase</fullName>
    </submittedName>
</protein>